<evidence type="ECO:0000313" key="5">
    <source>
        <dbReference type="EMBL" id="KKU21971.1"/>
    </source>
</evidence>
<name>A0A0G1NNE7_9BACT</name>
<dbReference type="Pfam" id="PF00535">
    <property type="entry name" value="Glycos_transf_2"/>
    <property type="match status" value="1"/>
</dbReference>
<evidence type="ECO:0000256" key="1">
    <source>
        <dbReference type="ARBA" id="ARBA00006739"/>
    </source>
</evidence>
<dbReference type="Proteomes" id="UP000034107">
    <property type="component" value="Unassembled WGS sequence"/>
</dbReference>
<organism evidence="5 6">
    <name type="scientific">Candidatus Nomurabacteria bacterium GW2011_GWA1_46_11</name>
    <dbReference type="NCBI Taxonomy" id="1618732"/>
    <lineage>
        <taxon>Bacteria</taxon>
        <taxon>Candidatus Nomuraibacteriota</taxon>
    </lineage>
</organism>
<comment type="caution">
    <text evidence="5">The sequence shown here is derived from an EMBL/GenBank/DDBJ whole genome shotgun (WGS) entry which is preliminary data.</text>
</comment>
<dbReference type="InterPro" id="IPR029044">
    <property type="entry name" value="Nucleotide-diphossugar_trans"/>
</dbReference>
<dbReference type="SUPFAM" id="SSF53448">
    <property type="entry name" value="Nucleotide-diphospho-sugar transferases"/>
    <property type="match status" value="1"/>
</dbReference>
<comment type="similarity">
    <text evidence="1">Belongs to the glycosyltransferase 2 family.</text>
</comment>
<evidence type="ECO:0000313" key="6">
    <source>
        <dbReference type="Proteomes" id="UP000034107"/>
    </source>
</evidence>
<sequence>MNKTPLASVVFLEKNAGSEFEKVLEMVFAQQADFPFEVIAIDSGSTDGTWELLDKFPIRKIRIKPYEFMHGRTRNYAMELAKGRIVVFLVQDALPVGRKWLSDLTAPLRNGLKKTNSRIAGVTGRQIPPENLPLPQEYYVQHSHAEAERPMILDKVPTIFGPGKIWFSNVCSAIDKEAWRQVNFPDVVMSEDQAWTIEVLKRGWTLAYEPKATVKHGHALSLMALFKRNVDSGASFASLGTVVPSIGSGKNWRWLADEIKFGFNKQGLSGAFYVMAYELTRFIGFQTGYRRFVPWQIKKTFSVVPQWYGRSKSNH</sequence>
<dbReference type="PANTHER" id="PTHR43179:SF12">
    <property type="entry name" value="GALACTOFURANOSYLTRANSFERASE GLFT2"/>
    <property type="match status" value="1"/>
</dbReference>
<protein>
    <submittedName>
        <fullName evidence="5">WsbI</fullName>
    </submittedName>
</protein>
<feature type="domain" description="Glycosyltransferase 2-like" evidence="4">
    <location>
        <begin position="14"/>
        <end position="109"/>
    </location>
</feature>
<reference evidence="5 6" key="1">
    <citation type="journal article" date="2015" name="Nature">
        <title>rRNA introns, odd ribosomes, and small enigmatic genomes across a large radiation of phyla.</title>
        <authorList>
            <person name="Brown C.T."/>
            <person name="Hug L.A."/>
            <person name="Thomas B.C."/>
            <person name="Sharon I."/>
            <person name="Castelle C.J."/>
            <person name="Singh A."/>
            <person name="Wilkins M.J."/>
            <person name="Williams K.H."/>
            <person name="Banfield J.F."/>
        </authorList>
    </citation>
    <scope>NUCLEOTIDE SEQUENCE [LARGE SCALE GENOMIC DNA]</scope>
</reference>
<dbReference type="GO" id="GO:0016757">
    <property type="term" value="F:glycosyltransferase activity"/>
    <property type="evidence" value="ECO:0007669"/>
    <property type="project" value="UniProtKB-KW"/>
</dbReference>
<evidence type="ECO:0000259" key="4">
    <source>
        <dbReference type="Pfam" id="PF00535"/>
    </source>
</evidence>
<evidence type="ECO:0000256" key="3">
    <source>
        <dbReference type="ARBA" id="ARBA00022679"/>
    </source>
</evidence>
<proteinExistence type="inferred from homology"/>
<dbReference type="InterPro" id="IPR001173">
    <property type="entry name" value="Glyco_trans_2-like"/>
</dbReference>
<dbReference type="PANTHER" id="PTHR43179">
    <property type="entry name" value="RHAMNOSYLTRANSFERASE WBBL"/>
    <property type="match status" value="1"/>
</dbReference>
<keyword evidence="2" id="KW-0328">Glycosyltransferase</keyword>
<keyword evidence="3" id="KW-0808">Transferase</keyword>
<dbReference type="CDD" id="cd00761">
    <property type="entry name" value="Glyco_tranf_GTA_type"/>
    <property type="match status" value="1"/>
</dbReference>
<evidence type="ECO:0000256" key="2">
    <source>
        <dbReference type="ARBA" id="ARBA00022676"/>
    </source>
</evidence>
<dbReference type="Gene3D" id="3.90.550.10">
    <property type="entry name" value="Spore Coat Polysaccharide Biosynthesis Protein SpsA, Chain A"/>
    <property type="match status" value="1"/>
</dbReference>
<dbReference type="AlphaFoldDB" id="A0A0G1NNE7"/>
<dbReference type="EMBL" id="LCLS01000008">
    <property type="protein sequence ID" value="KKU21971.1"/>
    <property type="molecule type" value="Genomic_DNA"/>
</dbReference>
<gene>
    <name evidence="5" type="ORF">UX31_C0008G0013</name>
</gene>
<accession>A0A0G1NNE7</accession>